<dbReference type="Pfam" id="PF13432">
    <property type="entry name" value="TPR_16"/>
    <property type="match status" value="1"/>
</dbReference>
<dbReference type="AlphaFoldDB" id="A0A7I9VNG5"/>
<comment type="caution">
    <text evidence="2">The sequence shown here is derived from an EMBL/GenBank/DDBJ whole genome shotgun (WGS) entry which is preliminary data.</text>
</comment>
<proteinExistence type="predicted"/>
<dbReference type="Gene3D" id="1.25.40.10">
    <property type="entry name" value="Tetratricopeptide repeat domain"/>
    <property type="match status" value="2"/>
</dbReference>
<accession>A0A7I9VNG5</accession>
<evidence type="ECO:0000313" key="2">
    <source>
        <dbReference type="EMBL" id="GEJ57660.1"/>
    </source>
</evidence>
<dbReference type="EMBL" id="BJTG01000005">
    <property type="protein sequence ID" value="GEJ57660.1"/>
    <property type="molecule type" value="Genomic_DNA"/>
</dbReference>
<dbReference type="Proteomes" id="UP000503640">
    <property type="component" value="Unassembled WGS sequence"/>
</dbReference>
<evidence type="ECO:0000313" key="3">
    <source>
        <dbReference type="Proteomes" id="UP000503640"/>
    </source>
</evidence>
<evidence type="ECO:0008006" key="4">
    <source>
        <dbReference type="Google" id="ProtNLM"/>
    </source>
</evidence>
<dbReference type="RefSeq" id="WP_176065444.1">
    <property type="nucleotide sequence ID" value="NZ_BJTG01000005.1"/>
</dbReference>
<feature type="signal peptide" evidence="1">
    <location>
        <begin position="1"/>
        <end position="22"/>
    </location>
</feature>
<keyword evidence="3" id="KW-1185">Reference proteome</keyword>
<keyword evidence="1" id="KW-0732">Signal</keyword>
<sequence>MRAARLIPALGLVLAACGGALDAPAPPSAGTPLAAAVAVPSASAALRSGRLQEARAALEASLARDPEAPGALNDLAVTYAAQERFDAARQLFEEALARGGAREQQASLVNLAELYALDGYLPAAQAHLDSARAVDPARPEPHYALALLADARGDRIAAAAALQAALDADRSGAARRELVFLYPEARQHLDALVAEASGDAALAQARWRELARGRFTSLAQAAARHLEGP</sequence>
<organism evidence="2 3">
    <name type="scientific">Anaeromyxobacter diazotrophicus</name>
    <dbReference type="NCBI Taxonomy" id="2590199"/>
    <lineage>
        <taxon>Bacteria</taxon>
        <taxon>Pseudomonadati</taxon>
        <taxon>Myxococcota</taxon>
        <taxon>Myxococcia</taxon>
        <taxon>Myxococcales</taxon>
        <taxon>Cystobacterineae</taxon>
        <taxon>Anaeromyxobacteraceae</taxon>
        <taxon>Anaeromyxobacter</taxon>
    </lineage>
</organism>
<gene>
    <name evidence="2" type="ORF">AMYX_24010</name>
</gene>
<reference evidence="3" key="1">
    <citation type="journal article" date="2020" name="Appl. Environ. Microbiol.">
        <title>Diazotrophic Anaeromyxobacter Isolates from Soils.</title>
        <authorList>
            <person name="Masuda Y."/>
            <person name="Yamanaka H."/>
            <person name="Xu Z.X."/>
            <person name="Shiratori Y."/>
            <person name="Aono T."/>
            <person name="Amachi S."/>
            <person name="Senoo K."/>
            <person name="Itoh H."/>
        </authorList>
    </citation>
    <scope>NUCLEOTIDE SEQUENCE [LARGE SCALE GENOMIC DNA]</scope>
    <source>
        <strain evidence="3">R267</strain>
    </source>
</reference>
<dbReference type="InterPro" id="IPR011990">
    <property type="entry name" value="TPR-like_helical_dom_sf"/>
</dbReference>
<dbReference type="SUPFAM" id="SSF48452">
    <property type="entry name" value="TPR-like"/>
    <property type="match status" value="1"/>
</dbReference>
<evidence type="ECO:0000256" key="1">
    <source>
        <dbReference type="SAM" id="SignalP"/>
    </source>
</evidence>
<name>A0A7I9VNG5_9BACT</name>
<protein>
    <recommendedName>
        <fullName evidence="4">Tetratricopeptide repeat protein</fullName>
    </recommendedName>
</protein>
<feature type="chain" id="PRO_5029580760" description="Tetratricopeptide repeat protein" evidence="1">
    <location>
        <begin position="23"/>
        <end position="229"/>
    </location>
</feature>
<dbReference type="PROSITE" id="PS51257">
    <property type="entry name" value="PROKAR_LIPOPROTEIN"/>
    <property type="match status" value="1"/>
</dbReference>